<name>A0A495QIZ1_9ACTN</name>
<gene>
    <name evidence="3" type="ORF">BZB76_4928</name>
</gene>
<dbReference type="SUPFAM" id="SSF56731">
    <property type="entry name" value="DNA primase core"/>
    <property type="match status" value="1"/>
</dbReference>
<dbReference type="InterPro" id="IPR050219">
    <property type="entry name" value="DnaG_primase"/>
</dbReference>
<evidence type="ECO:0000259" key="2">
    <source>
        <dbReference type="PROSITE" id="PS50880"/>
    </source>
</evidence>
<dbReference type="GO" id="GO:0006269">
    <property type="term" value="P:DNA replication, synthesis of primer"/>
    <property type="evidence" value="ECO:0007669"/>
    <property type="project" value="TreeGrafter"/>
</dbReference>
<keyword evidence="4" id="KW-1185">Reference proteome</keyword>
<dbReference type="AlphaFoldDB" id="A0A495QIZ1"/>
<evidence type="ECO:0000313" key="3">
    <source>
        <dbReference type="EMBL" id="RKS72113.1"/>
    </source>
</evidence>
<reference evidence="3 4" key="1">
    <citation type="submission" date="2018-10" db="EMBL/GenBank/DDBJ databases">
        <title>Genomic Encyclopedia of Archaeal and Bacterial Type Strains, Phase II (KMG-II): from individual species to whole genera.</title>
        <authorList>
            <person name="Goeker M."/>
        </authorList>
    </citation>
    <scope>NUCLEOTIDE SEQUENCE [LARGE SCALE GENOMIC DNA]</scope>
    <source>
        <strain evidence="3 4">DSM 43383</strain>
    </source>
</reference>
<dbReference type="Gene3D" id="3.40.1360.10">
    <property type="match status" value="1"/>
</dbReference>
<evidence type="ECO:0000256" key="1">
    <source>
        <dbReference type="SAM" id="MobiDB-lite"/>
    </source>
</evidence>
<sequence length="568" mass="60294">MRPDDRRLLRGIADQETARLRDGTRPWSWWLERAVLHGRHHGYTAILLIGAQWRGATDVRSYDAWRSAGRQVRKGETGIRVLGRTGAPRAVFDISQTEGLPLSERRDPPPPDAESRLTSLVAQAPGRGVRRVEADSVAFLVASWLGLEPPMPAFPARAFWAGPGIGDRILRTARRVHGRVSGAPRNEIMADAERFFHARLTDDWVPDYLSGRGFPPGVQRRWRIGYAPSGPRALTDHLRRLGHTDEDITAAGLARPTDASGPSPGSGSGSGPRPGNGEGIRDTFRDRAMFAIRSPDGAVTGFIGRRRDDAPGPKYLNGPATSLFHKGELLYGLHEARDRLAAGARPVIVEGPLDAIAVTMAGPAEYAAVATCGLTLTAEQFDALADIADLDGVGVLLALDGDPAGRSGAVRVWERLAGVGGPVETATLPPGHDPAGVLASGGRAAVRNALRARTPLMDTVIDSAFDRAVHEVCNGPAATAAPSHTTDTNAPTDTAAPTDTNAHLVHREGGAFGSPEGRLAAIRAAARIIAMRPPEAARQVVRVAARADVPPALVTEILCETVSPVGRP</sequence>
<feature type="region of interest" description="Disordered" evidence="1">
    <location>
        <begin position="477"/>
        <end position="498"/>
    </location>
</feature>
<feature type="compositionally biased region" description="Gly residues" evidence="1">
    <location>
        <begin position="264"/>
        <end position="278"/>
    </location>
</feature>
<dbReference type="Pfam" id="PF13155">
    <property type="entry name" value="Toprim_2"/>
    <property type="match status" value="1"/>
</dbReference>
<dbReference type="PANTHER" id="PTHR30313:SF2">
    <property type="entry name" value="DNA PRIMASE"/>
    <property type="match status" value="1"/>
</dbReference>
<dbReference type="OrthoDB" id="9803773at2"/>
<dbReference type="CDD" id="cd03364">
    <property type="entry name" value="TOPRIM_DnaG_primases"/>
    <property type="match status" value="1"/>
</dbReference>
<comment type="caution">
    <text evidence="3">The sequence shown here is derived from an EMBL/GenBank/DDBJ whole genome shotgun (WGS) entry which is preliminary data.</text>
</comment>
<protein>
    <submittedName>
        <fullName evidence="3">DNA primase</fullName>
    </submittedName>
</protein>
<dbReference type="PANTHER" id="PTHR30313">
    <property type="entry name" value="DNA PRIMASE"/>
    <property type="match status" value="1"/>
</dbReference>
<feature type="region of interest" description="Disordered" evidence="1">
    <location>
        <begin position="252"/>
        <end position="281"/>
    </location>
</feature>
<organism evidence="3 4">
    <name type="scientific">Actinomadura pelletieri DSM 43383</name>
    <dbReference type="NCBI Taxonomy" id="1120940"/>
    <lineage>
        <taxon>Bacteria</taxon>
        <taxon>Bacillati</taxon>
        <taxon>Actinomycetota</taxon>
        <taxon>Actinomycetes</taxon>
        <taxon>Streptosporangiales</taxon>
        <taxon>Thermomonosporaceae</taxon>
        <taxon>Actinomadura</taxon>
    </lineage>
</organism>
<dbReference type="RefSeq" id="WP_121436684.1">
    <property type="nucleotide sequence ID" value="NZ_RBWU01000005.1"/>
</dbReference>
<dbReference type="InterPro" id="IPR034151">
    <property type="entry name" value="TOPRIM_DnaG_bac"/>
</dbReference>
<proteinExistence type="predicted"/>
<feature type="domain" description="Toprim" evidence="2">
    <location>
        <begin position="344"/>
        <end position="429"/>
    </location>
</feature>
<dbReference type="InterPro" id="IPR013264">
    <property type="entry name" value="DNAG_N"/>
</dbReference>
<dbReference type="GO" id="GO:0005737">
    <property type="term" value="C:cytoplasm"/>
    <property type="evidence" value="ECO:0007669"/>
    <property type="project" value="TreeGrafter"/>
</dbReference>
<feature type="compositionally biased region" description="Low complexity" evidence="1">
    <location>
        <begin position="485"/>
        <end position="498"/>
    </location>
</feature>
<dbReference type="Proteomes" id="UP000274601">
    <property type="component" value="Unassembled WGS sequence"/>
</dbReference>
<dbReference type="Gene3D" id="3.90.980.10">
    <property type="entry name" value="DNA primase, catalytic core, N-terminal domain"/>
    <property type="match status" value="1"/>
</dbReference>
<dbReference type="Pfam" id="PF08275">
    <property type="entry name" value="DNAG_N"/>
    <property type="match status" value="1"/>
</dbReference>
<dbReference type="InterPro" id="IPR037068">
    <property type="entry name" value="DNA_primase_core_N_sf"/>
</dbReference>
<dbReference type="InterPro" id="IPR006171">
    <property type="entry name" value="TOPRIM_dom"/>
</dbReference>
<accession>A0A495QIZ1</accession>
<dbReference type="EMBL" id="RBWU01000005">
    <property type="protein sequence ID" value="RKS72113.1"/>
    <property type="molecule type" value="Genomic_DNA"/>
</dbReference>
<dbReference type="PROSITE" id="PS50880">
    <property type="entry name" value="TOPRIM"/>
    <property type="match status" value="1"/>
</dbReference>
<dbReference type="SMART" id="SM00493">
    <property type="entry name" value="TOPRIM"/>
    <property type="match status" value="1"/>
</dbReference>
<evidence type="ECO:0000313" key="4">
    <source>
        <dbReference type="Proteomes" id="UP000274601"/>
    </source>
</evidence>